<dbReference type="EMBL" id="VFOV01000001">
    <property type="protein sequence ID" value="TQL67219.1"/>
    <property type="molecule type" value="Genomic_DNA"/>
</dbReference>
<dbReference type="PANTHER" id="PTHR42852">
    <property type="entry name" value="THIOL:DISULFIDE INTERCHANGE PROTEIN DSBE"/>
    <property type="match status" value="1"/>
</dbReference>
<keyword evidence="2" id="KW-0201">Cytochrome c-type biogenesis</keyword>
<evidence type="ECO:0000256" key="2">
    <source>
        <dbReference type="ARBA" id="ARBA00022748"/>
    </source>
</evidence>
<name>A0A543A3R1_9ACTN</name>
<dbReference type="Pfam" id="PF08534">
    <property type="entry name" value="Redoxin"/>
    <property type="match status" value="1"/>
</dbReference>
<accession>A0A543A3R1</accession>
<dbReference type="PANTHER" id="PTHR42852:SF6">
    <property type="entry name" value="THIOL:DISULFIDE INTERCHANGE PROTEIN DSBE"/>
    <property type="match status" value="1"/>
</dbReference>
<keyword evidence="3" id="KW-0735">Signal-anchor</keyword>
<evidence type="ECO:0000259" key="6">
    <source>
        <dbReference type="PROSITE" id="PS51352"/>
    </source>
</evidence>
<proteinExistence type="predicted"/>
<comment type="caution">
    <text evidence="7">The sequence shown here is derived from an EMBL/GenBank/DDBJ whole genome shotgun (WGS) entry which is preliminary data.</text>
</comment>
<dbReference type="GO" id="GO:0017004">
    <property type="term" value="P:cytochrome complex assembly"/>
    <property type="evidence" value="ECO:0007669"/>
    <property type="project" value="UniProtKB-KW"/>
</dbReference>
<dbReference type="InterPro" id="IPR050553">
    <property type="entry name" value="Thioredoxin_ResA/DsbE_sf"/>
</dbReference>
<keyword evidence="5" id="KW-0676">Redox-active center</keyword>
<dbReference type="InterPro" id="IPR013766">
    <property type="entry name" value="Thioredoxin_domain"/>
</dbReference>
<dbReference type="InterPro" id="IPR013740">
    <property type="entry name" value="Redoxin"/>
</dbReference>
<dbReference type="PROSITE" id="PS51352">
    <property type="entry name" value="THIOREDOXIN_2"/>
    <property type="match status" value="1"/>
</dbReference>
<protein>
    <submittedName>
        <fullName evidence="7">Thiol-disulfide isomerase/thioredoxin</fullName>
    </submittedName>
</protein>
<keyword evidence="4" id="KW-1015">Disulfide bond</keyword>
<evidence type="ECO:0000256" key="1">
    <source>
        <dbReference type="ARBA" id="ARBA00004196"/>
    </source>
</evidence>
<evidence type="ECO:0000313" key="8">
    <source>
        <dbReference type="Proteomes" id="UP000320209"/>
    </source>
</evidence>
<dbReference type="Gene3D" id="3.40.30.10">
    <property type="entry name" value="Glutaredoxin"/>
    <property type="match status" value="1"/>
</dbReference>
<dbReference type="SUPFAM" id="SSF52833">
    <property type="entry name" value="Thioredoxin-like"/>
    <property type="match status" value="1"/>
</dbReference>
<dbReference type="InterPro" id="IPR036249">
    <property type="entry name" value="Thioredoxin-like_sf"/>
</dbReference>
<dbReference type="GO" id="GO:0016491">
    <property type="term" value="F:oxidoreductase activity"/>
    <property type="evidence" value="ECO:0007669"/>
    <property type="project" value="InterPro"/>
</dbReference>
<evidence type="ECO:0000256" key="5">
    <source>
        <dbReference type="ARBA" id="ARBA00023284"/>
    </source>
</evidence>
<keyword evidence="8" id="KW-1185">Reference proteome</keyword>
<dbReference type="AlphaFoldDB" id="A0A543A3R1"/>
<dbReference type="CDD" id="cd02966">
    <property type="entry name" value="TlpA_like_family"/>
    <property type="match status" value="1"/>
</dbReference>
<reference evidence="7 8" key="1">
    <citation type="submission" date="2019-06" db="EMBL/GenBank/DDBJ databases">
        <title>Sequencing the genomes of 1000 actinobacteria strains.</title>
        <authorList>
            <person name="Klenk H.-P."/>
        </authorList>
    </citation>
    <scope>NUCLEOTIDE SEQUENCE [LARGE SCALE GENOMIC DNA]</scope>
    <source>
        <strain evidence="7 8">DSM 25218</strain>
    </source>
</reference>
<evidence type="ECO:0000313" key="7">
    <source>
        <dbReference type="EMBL" id="TQL67219.1"/>
    </source>
</evidence>
<evidence type="ECO:0000256" key="4">
    <source>
        <dbReference type="ARBA" id="ARBA00023157"/>
    </source>
</evidence>
<sequence>MVAVALVVAFGAVIGAAMFLRDGPGQSSAASPGGDSVEEYRAGDRRPVGSIRGGLLDGGTFSSAEVSGVVVYNVWGSWCAPCRTEAPVLRRLSTEFATSGVRFIGINVRDNDQAARAFERTYDIAYPSITTASAPDALLAFGSAFPPRAVPSTFVVDAEGRLAARILGPAKYSTLKALVTRTLEASGPTS</sequence>
<dbReference type="Proteomes" id="UP000320209">
    <property type="component" value="Unassembled WGS sequence"/>
</dbReference>
<keyword evidence="3" id="KW-0812">Transmembrane</keyword>
<feature type="domain" description="Thioredoxin" evidence="6">
    <location>
        <begin position="40"/>
        <end position="184"/>
    </location>
</feature>
<organism evidence="7 8">
    <name type="scientific">Nocardioides albertanoniae</name>
    <dbReference type="NCBI Taxonomy" id="1175486"/>
    <lineage>
        <taxon>Bacteria</taxon>
        <taxon>Bacillati</taxon>
        <taxon>Actinomycetota</taxon>
        <taxon>Actinomycetes</taxon>
        <taxon>Propionibacteriales</taxon>
        <taxon>Nocardioidaceae</taxon>
        <taxon>Nocardioides</taxon>
    </lineage>
</organism>
<dbReference type="GO" id="GO:0030313">
    <property type="term" value="C:cell envelope"/>
    <property type="evidence" value="ECO:0007669"/>
    <property type="project" value="UniProtKB-SubCell"/>
</dbReference>
<gene>
    <name evidence="7" type="ORF">FB381_1092</name>
</gene>
<dbReference type="GO" id="GO:0016853">
    <property type="term" value="F:isomerase activity"/>
    <property type="evidence" value="ECO:0007669"/>
    <property type="project" value="UniProtKB-KW"/>
</dbReference>
<comment type="subcellular location">
    <subcellularLocation>
        <location evidence="1">Cell envelope</location>
    </subcellularLocation>
</comment>
<evidence type="ECO:0000256" key="3">
    <source>
        <dbReference type="ARBA" id="ARBA00022968"/>
    </source>
</evidence>
<keyword evidence="7" id="KW-0413">Isomerase</keyword>